<dbReference type="AlphaFoldDB" id="A0A2H0U700"/>
<dbReference type="EMBL" id="PFBM01000021">
    <property type="protein sequence ID" value="PIR82204.1"/>
    <property type="molecule type" value="Genomic_DNA"/>
</dbReference>
<evidence type="ECO:0000313" key="2">
    <source>
        <dbReference type="Proteomes" id="UP000231379"/>
    </source>
</evidence>
<gene>
    <name evidence="1" type="ORF">COU20_03540</name>
</gene>
<name>A0A2H0U700_9BACT</name>
<protein>
    <submittedName>
        <fullName evidence="1">Uncharacterized protein</fullName>
    </submittedName>
</protein>
<organism evidence="1 2">
    <name type="scientific">Candidatus Kaiserbacteria bacterium CG10_big_fil_rev_8_21_14_0_10_59_10</name>
    <dbReference type="NCBI Taxonomy" id="1974612"/>
    <lineage>
        <taxon>Bacteria</taxon>
        <taxon>Candidatus Kaiseribacteriota</taxon>
    </lineage>
</organism>
<comment type="caution">
    <text evidence="1">The sequence shown here is derived from an EMBL/GenBank/DDBJ whole genome shotgun (WGS) entry which is preliminary data.</text>
</comment>
<reference evidence="2" key="1">
    <citation type="submission" date="2017-09" db="EMBL/GenBank/DDBJ databases">
        <title>Depth-based differentiation of microbial function through sediment-hosted aquifers and enrichment of novel symbionts in the deep terrestrial subsurface.</title>
        <authorList>
            <person name="Probst A.J."/>
            <person name="Ladd B."/>
            <person name="Jarett J.K."/>
            <person name="Geller-Mcgrath D.E."/>
            <person name="Sieber C.M.K."/>
            <person name="Emerson J.B."/>
            <person name="Anantharaman K."/>
            <person name="Thomas B.C."/>
            <person name="Malmstrom R."/>
            <person name="Stieglmeier M."/>
            <person name="Klingl A."/>
            <person name="Woyke T."/>
            <person name="Ryan C.M."/>
            <person name="Banfield J.F."/>
        </authorList>
    </citation>
    <scope>NUCLEOTIDE SEQUENCE [LARGE SCALE GENOMIC DNA]</scope>
</reference>
<accession>A0A2H0U700</accession>
<proteinExistence type="predicted"/>
<evidence type="ECO:0000313" key="1">
    <source>
        <dbReference type="EMBL" id="PIR82204.1"/>
    </source>
</evidence>
<sequence length="176" mass="20062">MAQQEEDEMLSSGINEEGVLIDWGHADFSKFPSASAEEIKRNSQKFFRAAFGDRVPRGTAARIQVTSCALEERRSCGRRLRVLQVASERSGGIWEFFRSIFGERVASPALTIYVRPSARDENGAYKGAKISFRIPDELAKWLTPERMRRAARELEPKRPPRTTIRQRKAIEAFAWS</sequence>
<dbReference type="Proteomes" id="UP000231379">
    <property type="component" value="Unassembled WGS sequence"/>
</dbReference>